<accession>A0ABQ8UTB0</accession>
<dbReference type="PANTHER" id="PTHR45904:SF2">
    <property type="entry name" value="TRNA (URACIL-5-)-METHYLTRANSFERASE HOMOLOG A"/>
    <property type="match status" value="1"/>
</dbReference>
<feature type="compositionally biased region" description="Pro residues" evidence="6">
    <location>
        <begin position="778"/>
        <end position="790"/>
    </location>
</feature>
<dbReference type="InterPro" id="IPR045850">
    <property type="entry name" value="TRM2_met"/>
</dbReference>
<feature type="region of interest" description="Disordered" evidence="6">
    <location>
        <begin position="1"/>
        <end position="49"/>
    </location>
</feature>
<reference evidence="8" key="1">
    <citation type="journal article" date="2022" name="bioRxiv">
        <title>Genomics of Preaxostyla Flagellates Illuminates Evolutionary Transitions and the Path Towards Mitochondrial Loss.</title>
        <authorList>
            <person name="Novak L.V.F."/>
            <person name="Treitli S.C."/>
            <person name="Pyrih J."/>
            <person name="Halakuc P."/>
            <person name="Pipaliya S.V."/>
            <person name="Vacek V."/>
            <person name="Brzon O."/>
            <person name="Soukal P."/>
            <person name="Eme L."/>
            <person name="Dacks J.B."/>
            <person name="Karnkowska A."/>
            <person name="Elias M."/>
            <person name="Hampl V."/>
        </authorList>
    </citation>
    <scope>NUCLEOTIDE SEQUENCE</scope>
    <source>
        <strain evidence="8">RCP-MX</strain>
    </source>
</reference>
<evidence type="ECO:0000256" key="5">
    <source>
        <dbReference type="PROSITE-ProRule" id="PRU01024"/>
    </source>
</evidence>
<evidence type="ECO:0000256" key="2">
    <source>
        <dbReference type="ARBA" id="ARBA00022679"/>
    </source>
</evidence>
<dbReference type="Gene3D" id="3.40.50.150">
    <property type="entry name" value="Vaccinia Virus protein VP39"/>
    <property type="match status" value="1"/>
</dbReference>
<gene>
    <name evidence="8" type="ORF">PAPYR_994</name>
</gene>
<organism evidence="8 9">
    <name type="scientific">Paratrimastix pyriformis</name>
    <dbReference type="NCBI Taxonomy" id="342808"/>
    <lineage>
        <taxon>Eukaryota</taxon>
        <taxon>Metamonada</taxon>
        <taxon>Preaxostyla</taxon>
        <taxon>Paratrimastigidae</taxon>
        <taxon>Paratrimastix</taxon>
    </lineage>
</organism>
<feature type="region of interest" description="Disordered" evidence="6">
    <location>
        <begin position="116"/>
        <end position="266"/>
    </location>
</feature>
<dbReference type="Proteomes" id="UP001141327">
    <property type="component" value="Unassembled WGS sequence"/>
</dbReference>
<feature type="compositionally biased region" description="Gly residues" evidence="6">
    <location>
        <begin position="215"/>
        <end position="231"/>
    </location>
</feature>
<dbReference type="InterPro" id="IPR029063">
    <property type="entry name" value="SAM-dependent_MTases_sf"/>
</dbReference>
<protein>
    <submittedName>
        <fullName evidence="8">S-adenosylmethionine-dependent methyltransferase</fullName>
    </submittedName>
</protein>
<sequence length="1026" mass="108844">MSETADTRAGASPVPSPAPVASPTEPQASIDPQLPQTASGEESTPIPRAPKFELYLPQIPPYYNDHKLKKVLTRWGLTIKRIHKVPSWHYAFVQFDSKELMDRGLELLKGKELKGNPIDARSADAPRPILTGSERRKAKLRVAKDAVPQQPGAELPQKREAAGTAEPEVPEAETKRPRTEEEEAPSAGEEQPAPEPESGEADEAPQPAAAQPASRGGGRGGRGGGRGGGKPTGRKQRGGGEDPCGDGPVCGEAEGQAAQGAGKEPASAADVTAPYFKSAAPPPGFDPPHRFVVLPPPLVVAPFPDLRVPYAAQLQAKKRRVHDTMRKMCRLLQQDKEKLDWVPTDKGSLLCPFVDMLPSPRTEGYRNKARLWRRGENFVGSPEDVPIISPESKVLAGLLQEYLRAVVSPPPAEPAAPAPVPGSTTLRGMPAPRAAEPSPPTPPEGEQPRDAPAAGSGTPVESTMVATTTTPVESTIAAITPGESTITPVESTATTTAITPVMPTVPPVAPSASPAPVGPAPAYLSRMPPPPDPLPEDWVPLRVYSKNTFRGFYRELLVRQNRKGDDPPPLHYPPHLPVLVSVLLQIEPRFPAAQVDWEISRLRVLLTDVANERLAPLGARVRTALVEVRAAYALATLIWGTPRKPSGDGVGRRRWTSPGHAGDEVLPCKCPAALPPLLPHSGGAHFPGCSPSAADVYFAGLPGGMTGRVQLKPPSPSNAPAKPVVLAGEGFIWEDLCGLKFRVSTNSFFQVNTSGAEVLYGKVREWALDLPESASAAAPPPPAVQPPTADPTPAAAVAPTPVAPTPVVATPTPASVAPGILDVCCGTGTIGLCVGQTHSKIIGVDIEQSSIDDAKVNAAANGITKAQYLAGRAEDVMTAPVIASCGQPAVAIVDPPRCGLHTERIHAHLHMCMYRSRARIAARLRLGLVASGVDLWWPRVCVPFPFPDPNIIHALRRARGIERLVYVSCNPDSLAVDTANLCKLSYQRHRSPPFVVVKGLAVDMFPHTEHCEMVRPPPTACVPTSG</sequence>
<comment type="caution">
    <text evidence="8">The sequence shown here is derived from an EMBL/GenBank/DDBJ whole genome shotgun (WGS) entry which is preliminary data.</text>
</comment>
<comment type="similarity">
    <text evidence="5">Belongs to the class I-like SAM-binding methyltransferase superfamily. RNA M5U methyltransferase family.</text>
</comment>
<dbReference type="PROSITE" id="PS50102">
    <property type="entry name" value="RRM"/>
    <property type="match status" value="1"/>
</dbReference>
<dbReference type="Gene3D" id="3.30.70.330">
    <property type="match status" value="1"/>
</dbReference>
<name>A0ABQ8UTB0_9EUKA</name>
<feature type="region of interest" description="Disordered" evidence="6">
    <location>
        <begin position="773"/>
        <end position="794"/>
    </location>
</feature>
<dbReference type="InterPro" id="IPR025714">
    <property type="entry name" value="Methyltranfer_dom"/>
</dbReference>
<comment type="caution">
    <text evidence="5">Lacks conserved residue(s) required for the propagation of feature annotation.</text>
</comment>
<keyword evidence="4" id="KW-0694">RNA-binding</keyword>
<keyword evidence="3 5" id="KW-0949">S-adenosyl-L-methionine</keyword>
<feature type="active site" description="Nucleophile" evidence="5">
    <location>
        <position position="969"/>
    </location>
</feature>
<dbReference type="CDD" id="cd02440">
    <property type="entry name" value="AdoMet_MTases"/>
    <property type="match status" value="1"/>
</dbReference>
<keyword evidence="1 5" id="KW-0489">Methyltransferase</keyword>
<dbReference type="EMBL" id="JAPMOS010000003">
    <property type="protein sequence ID" value="KAJ4462370.1"/>
    <property type="molecule type" value="Genomic_DNA"/>
</dbReference>
<keyword evidence="2 5" id="KW-0808">Transferase</keyword>
<dbReference type="Pfam" id="PF13847">
    <property type="entry name" value="Methyltransf_31"/>
    <property type="match status" value="1"/>
</dbReference>
<dbReference type="SUPFAM" id="SSF54928">
    <property type="entry name" value="RNA-binding domain, RBD"/>
    <property type="match status" value="1"/>
</dbReference>
<dbReference type="InterPro" id="IPR010280">
    <property type="entry name" value="U5_MeTrfase_fam"/>
</dbReference>
<dbReference type="InterPro" id="IPR012677">
    <property type="entry name" value="Nucleotide-bd_a/b_plait_sf"/>
</dbReference>
<dbReference type="InterPro" id="IPR000504">
    <property type="entry name" value="RRM_dom"/>
</dbReference>
<dbReference type="PANTHER" id="PTHR45904">
    <property type="entry name" value="TRNA (URACIL-5-)-METHYLTRANSFERASE"/>
    <property type="match status" value="1"/>
</dbReference>
<feature type="compositionally biased region" description="Low complexity" evidence="6">
    <location>
        <begin position="204"/>
        <end position="213"/>
    </location>
</feature>
<dbReference type="PROSITE" id="PS51687">
    <property type="entry name" value="SAM_MT_RNA_M5U"/>
    <property type="match status" value="1"/>
</dbReference>
<dbReference type="InterPro" id="IPR035979">
    <property type="entry name" value="RBD_domain_sf"/>
</dbReference>
<feature type="binding site" evidence="5">
    <location>
        <position position="750"/>
    </location>
    <ligand>
        <name>S-adenosyl-L-methionine</name>
        <dbReference type="ChEBI" id="CHEBI:59789"/>
    </ligand>
</feature>
<feature type="binding site" evidence="5">
    <location>
        <position position="894"/>
    </location>
    <ligand>
        <name>S-adenosyl-L-methionine</name>
        <dbReference type="ChEBI" id="CHEBI:59789"/>
    </ligand>
</feature>
<feature type="binding site" evidence="5">
    <location>
        <position position="845"/>
    </location>
    <ligand>
        <name>S-adenosyl-L-methionine</name>
        <dbReference type="ChEBI" id="CHEBI:59789"/>
    </ligand>
</feature>
<proteinExistence type="inferred from homology"/>
<evidence type="ECO:0000313" key="8">
    <source>
        <dbReference type="EMBL" id="KAJ4462370.1"/>
    </source>
</evidence>
<evidence type="ECO:0000313" key="9">
    <source>
        <dbReference type="Proteomes" id="UP001141327"/>
    </source>
</evidence>
<feature type="compositionally biased region" description="Pro residues" evidence="6">
    <location>
        <begin position="410"/>
        <end position="420"/>
    </location>
</feature>
<keyword evidence="9" id="KW-1185">Reference proteome</keyword>
<dbReference type="SUPFAM" id="SSF53335">
    <property type="entry name" value="S-adenosyl-L-methionine-dependent methyltransferases"/>
    <property type="match status" value="1"/>
</dbReference>
<feature type="region of interest" description="Disordered" evidence="6">
    <location>
        <begin position="410"/>
        <end position="462"/>
    </location>
</feature>
<dbReference type="GO" id="GO:0032259">
    <property type="term" value="P:methylation"/>
    <property type="evidence" value="ECO:0007669"/>
    <property type="project" value="UniProtKB-KW"/>
</dbReference>
<evidence type="ECO:0000259" key="7">
    <source>
        <dbReference type="PROSITE" id="PS50102"/>
    </source>
</evidence>
<evidence type="ECO:0000256" key="4">
    <source>
        <dbReference type="PROSITE-ProRule" id="PRU00176"/>
    </source>
</evidence>
<evidence type="ECO:0000256" key="3">
    <source>
        <dbReference type="ARBA" id="ARBA00022691"/>
    </source>
</evidence>
<dbReference type="GO" id="GO:0008168">
    <property type="term" value="F:methyltransferase activity"/>
    <property type="evidence" value="ECO:0007669"/>
    <property type="project" value="UniProtKB-KW"/>
</dbReference>
<feature type="domain" description="RRM" evidence="7">
    <location>
        <begin position="52"/>
        <end position="125"/>
    </location>
</feature>
<evidence type="ECO:0000256" key="6">
    <source>
        <dbReference type="SAM" id="MobiDB-lite"/>
    </source>
</evidence>
<dbReference type="Pfam" id="PF00076">
    <property type="entry name" value="RRM_1"/>
    <property type="match status" value="1"/>
</dbReference>
<feature type="compositionally biased region" description="Low complexity" evidence="6">
    <location>
        <begin position="251"/>
        <end position="262"/>
    </location>
</feature>
<evidence type="ECO:0000256" key="1">
    <source>
        <dbReference type="ARBA" id="ARBA00022603"/>
    </source>
</evidence>